<dbReference type="AlphaFoldDB" id="A0A0F9CQV2"/>
<name>A0A0F9CQV2_9ZZZZ</name>
<sequence>MSQCSAEMYNPIGFGYPCSYPAKMHHEGKGYCGVHDPVKRKAKRGESSRKWRVDFDARMKHAEEEQHKLDTWDALVAACELASEQEECVCGGKGECLGC</sequence>
<proteinExistence type="predicted"/>
<feature type="non-terminal residue" evidence="1">
    <location>
        <position position="99"/>
    </location>
</feature>
<evidence type="ECO:0000313" key="1">
    <source>
        <dbReference type="EMBL" id="KKL28787.1"/>
    </source>
</evidence>
<accession>A0A0F9CQV2</accession>
<protein>
    <submittedName>
        <fullName evidence="1">Uncharacterized protein</fullName>
    </submittedName>
</protein>
<gene>
    <name evidence="1" type="ORF">LCGC14_2371590</name>
</gene>
<dbReference type="EMBL" id="LAZR01034970">
    <property type="protein sequence ID" value="KKL28787.1"/>
    <property type="molecule type" value="Genomic_DNA"/>
</dbReference>
<organism evidence="1">
    <name type="scientific">marine sediment metagenome</name>
    <dbReference type="NCBI Taxonomy" id="412755"/>
    <lineage>
        <taxon>unclassified sequences</taxon>
        <taxon>metagenomes</taxon>
        <taxon>ecological metagenomes</taxon>
    </lineage>
</organism>
<comment type="caution">
    <text evidence="1">The sequence shown here is derived from an EMBL/GenBank/DDBJ whole genome shotgun (WGS) entry which is preliminary data.</text>
</comment>
<reference evidence="1" key="1">
    <citation type="journal article" date="2015" name="Nature">
        <title>Complex archaea that bridge the gap between prokaryotes and eukaryotes.</title>
        <authorList>
            <person name="Spang A."/>
            <person name="Saw J.H."/>
            <person name="Jorgensen S.L."/>
            <person name="Zaremba-Niedzwiedzka K."/>
            <person name="Martijn J."/>
            <person name="Lind A.E."/>
            <person name="van Eijk R."/>
            <person name="Schleper C."/>
            <person name="Guy L."/>
            <person name="Ettema T.J."/>
        </authorList>
    </citation>
    <scope>NUCLEOTIDE SEQUENCE</scope>
</reference>